<evidence type="ECO:0000313" key="7">
    <source>
        <dbReference type="EMBL" id="SEE86393.1"/>
    </source>
</evidence>
<dbReference type="InterPro" id="IPR013324">
    <property type="entry name" value="RNA_pol_sigma_r3/r4-like"/>
</dbReference>
<dbReference type="InterPro" id="IPR013249">
    <property type="entry name" value="RNA_pol_sigma70_r4_t2"/>
</dbReference>
<dbReference type="Gene3D" id="1.10.1740.10">
    <property type="match status" value="1"/>
</dbReference>
<keyword evidence="3" id="KW-0731">Sigma factor</keyword>
<dbReference type="InterPro" id="IPR036388">
    <property type="entry name" value="WH-like_DNA-bd_sf"/>
</dbReference>
<gene>
    <name evidence="7" type="ORF">SAMN04489800_2510</name>
</gene>
<evidence type="ECO:0000259" key="6">
    <source>
        <dbReference type="Pfam" id="PF08281"/>
    </source>
</evidence>
<dbReference type="FunFam" id="1.10.10.10:FF:000398">
    <property type="entry name" value="RNA polymerase factor sigma-70"/>
    <property type="match status" value="1"/>
</dbReference>
<proteinExistence type="inferred from homology"/>
<dbReference type="InterPro" id="IPR007627">
    <property type="entry name" value="RNA_pol_sigma70_r2"/>
</dbReference>
<keyword evidence="4" id="KW-0804">Transcription</keyword>
<evidence type="ECO:0000256" key="2">
    <source>
        <dbReference type="ARBA" id="ARBA00023015"/>
    </source>
</evidence>
<evidence type="ECO:0000256" key="3">
    <source>
        <dbReference type="ARBA" id="ARBA00023082"/>
    </source>
</evidence>
<organism evidence="7 8">
    <name type="scientific">Pseudomonas deceptionensis</name>
    <dbReference type="NCBI Taxonomy" id="882211"/>
    <lineage>
        <taxon>Bacteria</taxon>
        <taxon>Pseudomonadati</taxon>
        <taxon>Pseudomonadota</taxon>
        <taxon>Gammaproteobacteria</taxon>
        <taxon>Pseudomonadales</taxon>
        <taxon>Pseudomonadaceae</taxon>
        <taxon>Pseudomonas</taxon>
    </lineage>
</organism>
<dbReference type="GO" id="GO:0006352">
    <property type="term" value="P:DNA-templated transcription initiation"/>
    <property type="evidence" value="ECO:0007669"/>
    <property type="project" value="InterPro"/>
</dbReference>
<dbReference type="SUPFAM" id="SSF88946">
    <property type="entry name" value="Sigma2 domain of RNA polymerase sigma factors"/>
    <property type="match status" value="1"/>
</dbReference>
<dbReference type="FunFam" id="1.10.1740.10:FF:000008">
    <property type="entry name" value="RNA polymerase sigma factor PvdS"/>
    <property type="match status" value="1"/>
</dbReference>
<dbReference type="AlphaFoldDB" id="A0A1H5MB69"/>
<dbReference type="Gene3D" id="1.10.10.10">
    <property type="entry name" value="Winged helix-like DNA-binding domain superfamily/Winged helix DNA-binding domain"/>
    <property type="match status" value="1"/>
</dbReference>
<dbReference type="Pfam" id="PF04542">
    <property type="entry name" value="Sigma70_r2"/>
    <property type="match status" value="1"/>
</dbReference>
<dbReference type="InterPro" id="IPR039425">
    <property type="entry name" value="RNA_pol_sigma-70-like"/>
</dbReference>
<dbReference type="GO" id="GO:0003677">
    <property type="term" value="F:DNA binding"/>
    <property type="evidence" value="ECO:0007669"/>
    <property type="project" value="InterPro"/>
</dbReference>
<evidence type="ECO:0000256" key="4">
    <source>
        <dbReference type="ARBA" id="ARBA00023163"/>
    </source>
</evidence>
<evidence type="ECO:0000313" key="8">
    <source>
        <dbReference type="Proteomes" id="UP000183613"/>
    </source>
</evidence>
<dbReference type="SUPFAM" id="SSF88659">
    <property type="entry name" value="Sigma3 and sigma4 domains of RNA polymerase sigma factors"/>
    <property type="match status" value="1"/>
</dbReference>
<dbReference type="InterPro" id="IPR014284">
    <property type="entry name" value="RNA_pol_sigma-70_dom"/>
</dbReference>
<dbReference type="Pfam" id="PF08281">
    <property type="entry name" value="Sigma70_r4_2"/>
    <property type="match status" value="1"/>
</dbReference>
<dbReference type="NCBIfam" id="TIGR02937">
    <property type="entry name" value="sigma70-ECF"/>
    <property type="match status" value="1"/>
</dbReference>
<evidence type="ECO:0000259" key="5">
    <source>
        <dbReference type="Pfam" id="PF04542"/>
    </source>
</evidence>
<evidence type="ECO:0000256" key="1">
    <source>
        <dbReference type="ARBA" id="ARBA00010641"/>
    </source>
</evidence>
<comment type="caution">
    <text evidence="7">The sequence shown here is derived from an EMBL/GenBank/DDBJ whole genome shotgun (WGS) entry which is preliminary data.</text>
</comment>
<keyword evidence="8" id="KW-1185">Reference proteome</keyword>
<name>A0A1H5MB69_PSEDM</name>
<protein>
    <submittedName>
        <fullName evidence="7">RNA polymerase sigma-70 factor, ECF subfamily</fullName>
    </submittedName>
</protein>
<comment type="similarity">
    <text evidence="1">Belongs to the sigma-70 factor family. ECF subfamily.</text>
</comment>
<dbReference type="PANTHER" id="PTHR43133:SF63">
    <property type="entry name" value="RNA POLYMERASE SIGMA FACTOR FECI-RELATED"/>
    <property type="match status" value="1"/>
</dbReference>
<dbReference type="EMBL" id="FNUD01000002">
    <property type="protein sequence ID" value="SEE86393.1"/>
    <property type="molecule type" value="Genomic_DNA"/>
</dbReference>
<dbReference type="PANTHER" id="PTHR43133">
    <property type="entry name" value="RNA POLYMERASE ECF-TYPE SIGMA FACTO"/>
    <property type="match status" value="1"/>
</dbReference>
<feature type="domain" description="RNA polymerase sigma factor 70 region 4 type 2" evidence="6">
    <location>
        <begin position="132"/>
        <end position="182"/>
    </location>
</feature>
<feature type="domain" description="RNA polymerase sigma-70 region 2" evidence="5">
    <location>
        <begin position="34"/>
        <end position="97"/>
    </location>
</feature>
<dbReference type="InterPro" id="IPR013325">
    <property type="entry name" value="RNA_pol_sigma_r2"/>
</dbReference>
<accession>A0A1H5MB69</accession>
<reference evidence="7" key="1">
    <citation type="submission" date="2016-10" db="EMBL/GenBank/DDBJ databases">
        <authorList>
            <person name="Varghese N."/>
            <person name="Submissions S."/>
        </authorList>
    </citation>
    <scope>NUCLEOTIDE SEQUENCE [LARGE SCALE GENOMIC DNA]</scope>
    <source>
        <strain evidence="7">LMG 25555</strain>
    </source>
</reference>
<sequence>MPRPSLTHSQQVISMTEQMSTGKCDSPLLQAFVENRLVLVKIAARITGCRSRAEDVVQDAFFRLQSAPQITTSFKAQLSYLFQIVRNLAIDHYRKQALELKYSGTEEEGLNVVIHGASPETSLINFSTLEHIAVALTELPSRTRYAFEMYRLHGVQQKDIARELGVSPTLVNFMIRDALIHCRKVSGTQADTFARR</sequence>
<dbReference type="Proteomes" id="UP000183613">
    <property type="component" value="Unassembled WGS sequence"/>
</dbReference>
<dbReference type="NCBIfam" id="NF005448">
    <property type="entry name" value="PRK07037.1"/>
    <property type="match status" value="1"/>
</dbReference>
<keyword evidence="2" id="KW-0805">Transcription regulation</keyword>
<dbReference type="GO" id="GO:0016987">
    <property type="term" value="F:sigma factor activity"/>
    <property type="evidence" value="ECO:0007669"/>
    <property type="project" value="UniProtKB-KW"/>
</dbReference>